<protein>
    <submittedName>
        <fullName evidence="2">Uncharacterized protein</fullName>
    </submittedName>
</protein>
<comment type="caution">
    <text evidence="2">The sequence shown here is derived from an EMBL/GenBank/DDBJ whole genome shotgun (WGS) entry which is preliminary data.</text>
</comment>
<proteinExistence type="predicted"/>
<reference evidence="2 3" key="1">
    <citation type="submission" date="2016-12" db="EMBL/GenBank/DDBJ databases">
        <title>The genomes of Aspergillus section Nigri reveals drivers in fungal speciation.</title>
        <authorList>
            <consortium name="DOE Joint Genome Institute"/>
            <person name="Vesth T.C."/>
            <person name="Nybo J."/>
            <person name="Theobald S."/>
            <person name="Brandl J."/>
            <person name="Frisvad J.C."/>
            <person name="Nielsen K.F."/>
            <person name="Lyhne E.K."/>
            <person name="Kogle M.E."/>
            <person name="Kuo A."/>
            <person name="Riley R."/>
            <person name="Clum A."/>
            <person name="Nolan M."/>
            <person name="Lipzen A."/>
            <person name="Salamov A."/>
            <person name="Henrissat B."/>
            <person name="Wiebenga A."/>
            <person name="De Vries R.P."/>
            <person name="Grigoriev I.V."/>
            <person name="Mortensen U.H."/>
            <person name="Andersen M.R."/>
            <person name="Baker S.E."/>
        </authorList>
    </citation>
    <scope>NUCLEOTIDE SEQUENCE [LARGE SCALE GENOMIC DNA]</scope>
    <source>
        <strain evidence="2 3">CBS 115572</strain>
    </source>
</reference>
<accession>A0A317XEQ5</accession>
<gene>
    <name evidence="2" type="ORF">BO94DRAFT_125302</name>
</gene>
<dbReference type="GeneID" id="37107743"/>
<organism evidence="2 3">
    <name type="scientific">Aspergillus sclerotioniger CBS 115572</name>
    <dbReference type="NCBI Taxonomy" id="1450535"/>
    <lineage>
        <taxon>Eukaryota</taxon>
        <taxon>Fungi</taxon>
        <taxon>Dikarya</taxon>
        <taxon>Ascomycota</taxon>
        <taxon>Pezizomycotina</taxon>
        <taxon>Eurotiomycetes</taxon>
        <taxon>Eurotiomycetidae</taxon>
        <taxon>Eurotiales</taxon>
        <taxon>Aspergillaceae</taxon>
        <taxon>Aspergillus</taxon>
        <taxon>Aspergillus subgen. Circumdati</taxon>
    </lineage>
</organism>
<dbReference type="Proteomes" id="UP000246702">
    <property type="component" value="Unassembled WGS sequence"/>
</dbReference>
<dbReference type="AlphaFoldDB" id="A0A317XEQ5"/>
<sequence length="193" mass="21863">MGVDQRKPPPAAEVMISQEPRYPGQNPSLRERGDLDWIVDKRNGVTRNLICARTFRIVRSSANKVRRAEREKPSDAMQPPLSSGNQRPSVHLQSSDEQKSISILEHDDLDITGPRGRSAIMLGEAFFRHLFDTTIEAVPPSSRSQPPEAMYPRQSPSVQLPYQILDLPSVWGDARRWEGLSLHCGRISLETWR</sequence>
<evidence type="ECO:0000313" key="3">
    <source>
        <dbReference type="Proteomes" id="UP000246702"/>
    </source>
</evidence>
<feature type="region of interest" description="Disordered" evidence="1">
    <location>
        <begin position="62"/>
        <end position="107"/>
    </location>
</feature>
<feature type="region of interest" description="Disordered" evidence="1">
    <location>
        <begin position="1"/>
        <end position="33"/>
    </location>
</feature>
<dbReference type="OrthoDB" id="10635251at2759"/>
<keyword evidence="3" id="KW-1185">Reference proteome</keyword>
<evidence type="ECO:0000313" key="2">
    <source>
        <dbReference type="EMBL" id="PWY95448.1"/>
    </source>
</evidence>
<evidence type="ECO:0000256" key="1">
    <source>
        <dbReference type="SAM" id="MobiDB-lite"/>
    </source>
</evidence>
<dbReference type="EMBL" id="MSFK01000002">
    <property type="protein sequence ID" value="PWY95448.1"/>
    <property type="molecule type" value="Genomic_DNA"/>
</dbReference>
<feature type="compositionally biased region" description="Polar residues" evidence="1">
    <location>
        <begin position="80"/>
        <end position="93"/>
    </location>
</feature>
<dbReference type="RefSeq" id="XP_025472209.1">
    <property type="nucleotide sequence ID" value="XM_025605600.1"/>
</dbReference>
<name>A0A317XEQ5_9EURO</name>